<dbReference type="Proteomes" id="UP000276133">
    <property type="component" value="Unassembled WGS sequence"/>
</dbReference>
<accession>A0A3M7RKT3</accession>
<name>A0A3M7RKT3_BRAPC</name>
<dbReference type="EMBL" id="REGN01003181">
    <property type="protein sequence ID" value="RNA24020.1"/>
    <property type="molecule type" value="Genomic_DNA"/>
</dbReference>
<comment type="caution">
    <text evidence="1">The sequence shown here is derived from an EMBL/GenBank/DDBJ whole genome shotgun (WGS) entry which is preliminary data.</text>
</comment>
<protein>
    <submittedName>
        <fullName evidence="1">Uncharacterized protein</fullName>
    </submittedName>
</protein>
<evidence type="ECO:0000313" key="2">
    <source>
        <dbReference type="Proteomes" id="UP000276133"/>
    </source>
</evidence>
<organism evidence="1 2">
    <name type="scientific">Brachionus plicatilis</name>
    <name type="common">Marine rotifer</name>
    <name type="synonym">Brachionus muelleri</name>
    <dbReference type="NCBI Taxonomy" id="10195"/>
    <lineage>
        <taxon>Eukaryota</taxon>
        <taxon>Metazoa</taxon>
        <taxon>Spiralia</taxon>
        <taxon>Gnathifera</taxon>
        <taxon>Rotifera</taxon>
        <taxon>Eurotatoria</taxon>
        <taxon>Monogononta</taxon>
        <taxon>Pseudotrocha</taxon>
        <taxon>Ploima</taxon>
        <taxon>Brachionidae</taxon>
        <taxon>Brachionus</taxon>
    </lineage>
</organism>
<keyword evidence="2" id="KW-1185">Reference proteome</keyword>
<reference evidence="1 2" key="1">
    <citation type="journal article" date="2018" name="Sci. Rep.">
        <title>Genomic signatures of local adaptation to the degree of environmental predictability in rotifers.</title>
        <authorList>
            <person name="Franch-Gras L."/>
            <person name="Hahn C."/>
            <person name="Garcia-Roger E.M."/>
            <person name="Carmona M.J."/>
            <person name="Serra M."/>
            <person name="Gomez A."/>
        </authorList>
    </citation>
    <scope>NUCLEOTIDE SEQUENCE [LARGE SCALE GENOMIC DNA]</scope>
    <source>
        <strain evidence="1">HYR1</strain>
    </source>
</reference>
<evidence type="ECO:0000313" key="1">
    <source>
        <dbReference type="EMBL" id="RNA24020.1"/>
    </source>
</evidence>
<gene>
    <name evidence="1" type="ORF">BpHYR1_001158</name>
</gene>
<proteinExistence type="predicted"/>
<sequence>MAEYFKNDTALIVAIKNRTISGAVPYQAFFKYHKNCYALYGWYGQYDNVVVVVVVVVLAATPNM</sequence>
<dbReference type="AlphaFoldDB" id="A0A3M7RKT3"/>